<dbReference type="EMBL" id="CP005961">
    <property type="protein sequence ID" value="AHZ73685.1"/>
    <property type="molecule type" value="Genomic_DNA"/>
</dbReference>
<sequence>MTRLLDKDDKARMVLNILDADWPTAVQVIPEAMKMVSRESTSPECVSLLKVSLASYQQSLGGRDRDRLEAFLEPFLSGITELLLLDPAPTQAVLELKALLDGLVKNDANVVARNRIESLLLPEDSSIGQVWRDIKAI</sequence>
<dbReference type="OrthoDB" id="6897742at2"/>
<dbReference type="AlphaFoldDB" id="A0A024EMA3"/>
<evidence type="ECO:0000313" key="2">
    <source>
        <dbReference type="Proteomes" id="UP000026913"/>
    </source>
</evidence>
<reference evidence="1 2" key="1">
    <citation type="journal article" date="2012" name="J. Bacteriol.">
        <title>Genome sequence of cold-adapted Pseudomonas mandelii strain JR-1.</title>
        <authorList>
            <person name="Jang S.H."/>
            <person name="Kim J."/>
            <person name="Kim J."/>
            <person name="Hong S."/>
            <person name="Lee C."/>
        </authorList>
    </citation>
    <scope>NUCLEOTIDE SEQUENCE [LARGE SCALE GENOMIC DNA]</scope>
    <source>
        <strain evidence="1 2">JR-1</strain>
        <plasmid evidence="2">Plasmid</plasmid>
    </source>
</reference>
<evidence type="ECO:0000313" key="1">
    <source>
        <dbReference type="EMBL" id="AHZ73685.1"/>
    </source>
</evidence>
<geneLocation type="plasmid" evidence="2"/>
<accession>A0A024EMA3</accession>
<name>A0A024EMA3_9PSED</name>
<dbReference type="KEGG" id="pman:OU5_P0433"/>
<dbReference type="RefSeq" id="WP_125919915.1">
    <property type="nucleotide sequence ID" value="NZ_CP005961.1"/>
</dbReference>
<organism evidence="1 2">
    <name type="scientific">Pseudomonas mandelii JR-1</name>
    <dbReference type="NCBI Taxonomy" id="1147786"/>
    <lineage>
        <taxon>Bacteria</taxon>
        <taxon>Pseudomonadati</taxon>
        <taxon>Pseudomonadota</taxon>
        <taxon>Gammaproteobacteria</taxon>
        <taxon>Pseudomonadales</taxon>
        <taxon>Pseudomonadaceae</taxon>
        <taxon>Pseudomonas</taxon>
    </lineage>
</organism>
<protein>
    <submittedName>
        <fullName evidence="1">Uncharacterized protein</fullName>
    </submittedName>
</protein>
<dbReference type="HOGENOM" id="CLU_1863472_0_0_6"/>
<proteinExistence type="predicted"/>
<gene>
    <name evidence="1" type="ORF">OU5_P0433</name>
</gene>
<keyword evidence="1" id="KW-0614">Plasmid</keyword>
<dbReference type="Proteomes" id="UP000026913">
    <property type="component" value="Plasmid unnamed"/>
</dbReference>